<dbReference type="InterPro" id="IPR016181">
    <property type="entry name" value="Acyl_CoA_acyltransferase"/>
</dbReference>
<dbReference type="OrthoDB" id="4738875at2759"/>
<dbReference type="EMBL" id="KZ613532">
    <property type="protein sequence ID" value="PMD13387.1"/>
    <property type="molecule type" value="Genomic_DNA"/>
</dbReference>
<keyword evidence="3" id="KW-1185">Reference proteome</keyword>
<dbReference type="Gene3D" id="3.40.630.30">
    <property type="match status" value="1"/>
</dbReference>
<dbReference type="PROSITE" id="PS51186">
    <property type="entry name" value="GNAT"/>
    <property type="match status" value="1"/>
</dbReference>
<evidence type="ECO:0000313" key="2">
    <source>
        <dbReference type="EMBL" id="PMD13387.1"/>
    </source>
</evidence>
<dbReference type="PANTHER" id="PTHR42791">
    <property type="entry name" value="GNAT FAMILY ACETYLTRANSFERASE"/>
    <property type="match status" value="1"/>
</dbReference>
<protein>
    <recommendedName>
        <fullName evidence="1">N-acetyltransferase domain-containing protein</fullName>
    </recommendedName>
</protein>
<evidence type="ECO:0000259" key="1">
    <source>
        <dbReference type="PROSITE" id="PS51186"/>
    </source>
</evidence>
<dbReference type="InterPro" id="IPR052523">
    <property type="entry name" value="Trichothecene_AcTrans"/>
</dbReference>
<organism evidence="2 3">
    <name type="scientific">Hyaloscypha hepaticicola</name>
    <dbReference type="NCBI Taxonomy" id="2082293"/>
    <lineage>
        <taxon>Eukaryota</taxon>
        <taxon>Fungi</taxon>
        <taxon>Dikarya</taxon>
        <taxon>Ascomycota</taxon>
        <taxon>Pezizomycotina</taxon>
        <taxon>Leotiomycetes</taxon>
        <taxon>Helotiales</taxon>
        <taxon>Hyaloscyphaceae</taxon>
        <taxon>Hyaloscypha</taxon>
    </lineage>
</organism>
<name>A0A2J6PH66_9HELO</name>
<reference evidence="2 3" key="1">
    <citation type="submission" date="2016-05" db="EMBL/GenBank/DDBJ databases">
        <title>A degradative enzymes factory behind the ericoid mycorrhizal symbiosis.</title>
        <authorList>
            <consortium name="DOE Joint Genome Institute"/>
            <person name="Martino E."/>
            <person name="Morin E."/>
            <person name="Grelet G."/>
            <person name="Kuo A."/>
            <person name="Kohler A."/>
            <person name="Daghino S."/>
            <person name="Barry K."/>
            <person name="Choi C."/>
            <person name="Cichocki N."/>
            <person name="Clum A."/>
            <person name="Copeland A."/>
            <person name="Hainaut M."/>
            <person name="Haridas S."/>
            <person name="Labutti K."/>
            <person name="Lindquist E."/>
            <person name="Lipzen A."/>
            <person name="Khouja H.-R."/>
            <person name="Murat C."/>
            <person name="Ohm R."/>
            <person name="Olson A."/>
            <person name="Spatafora J."/>
            <person name="Veneault-Fourrey C."/>
            <person name="Henrissat B."/>
            <person name="Grigoriev I."/>
            <person name="Martin F."/>
            <person name="Perotto S."/>
        </authorList>
    </citation>
    <scope>NUCLEOTIDE SEQUENCE [LARGE SCALE GENOMIC DNA]</scope>
    <source>
        <strain evidence="2 3">UAMH 7357</strain>
    </source>
</reference>
<gene>
    <name evidence="2" type="ORF">NA56DRAFT_712137</name>
</gene>
<dbReference type="GO" id="GO:0016747">
    <property type="term" value="F:acyltransferase activity, transferring groups other than amino-acyl groups"/>
    <property type="evidence" value="ECO:0007669"/>
    <property type="project" value="InterPro"/>
</dbReference>
<feature type="domain" description="N-acetyltransferase" evidence="1">
    <location>
        <begin position="104"/>
        <end position="243"/>
    </location>
</feature>
<dbReference type="PANTHER" id="PTHR42791:SF2">
    <property type="entry name" value="N-ACETYLTRANSFERASE DOMAIN-CONTAINING PROTEIN"/>
    <property type="match status" value="1"/>
</dbReference>
<accession>A0A2J6PH66</accession>
<evidence type="ECO:0000313" key="3">
    <source>
        <dbReference type="Proteomes" id="UP000235672"/>
    </source>
</evidence>
<dbReference type="Proteomes" id="UP000235672">
    <property type="component" value="Unassembled WGS sequence"/>
</dbReference>
<dbReference type="SUPFAM" id="SSF55729">
    <property type="entry name" value="Acyl-CoA N-acyltransferases (Nat)"/>
    <property type="match status" value="1"/>
</dbReference>
<proteinExistence type="predicted"/>
<sequence>MRIRLATTRDLHRITEITTTSLIDDPTYDYLNSHRLEYPEDNSTWMRLRLEKHLYDRRSTFLLVELDGSEIESNTSSLKTRGPASIIISYGTWVRMGDDVAAKERFREKNTWLNALDSMTAQASRWSINQKYTRRDASQPRLSAIDEATKEVTKKYFSDSPGWWSLELLVTDRDFRRRGAATTLVTWGTDQADIENVFCGIEASPMGSKLYAANGFEKLDTWVVQVKGEEEKLVYDVMKRKIKGGLKE</sequence>
<dbReference type="AlphaFoldDB" id="A0A2J6PH66"/>
<dbReference type="InterPro" id="IPR000182">
    <property type="entry name" value="GNAT_dom"/>
</dbReference>